<dbReference type="GO" id="GO:0009252">
    <property type="term" value="P:peptidoglycan biosynthetic process"/>
    <property type="evidence" value="ECO:0007669"/>
    <property type="project" value="UniProtKB-KW"/>
</dbReference>
<feature type="region of interest" description="Disordered" evidence="27">
    <location>
        <begin position="1"/>
        <end position="21"/>
    </location>
</feature>
<keyword evidence="11" id="KW-0328">Glycosyltransferase</keyword>
<dbReference type="PANTHER" id="PTHR32282">
    <property type="entry name" value="BINDING PROTEIN TRANSPEPTIDASE, PUTATIVE-RELATED"/>
    <property type="match status" value="1"/>
</dbReference>
<keyword evidence="17" id="KW-0573">Peptidoglycan synthesis</keyword>
<evidence type="ECO:0000256" key="25">
    <source>
        <dbReference type="ARBA" id="ARBA00049902"/>
    </source>
</evidence>
<evidence type="ECO:0000256" key="21">
    <source>
        <dbReference type="ARBA" id="ARBA00023268"/>
    </source>
</evidence>
<protein>
    <recommendedName>
        <fullName evidence="7">Penicillin-binding protein 1A</fullName>
        <ecNumber evidence="24">2.4.99.28</ecNumber>
        <ecNumber evidence="6">3.4.16.4</ecNumber>
    </recommendedName>
</protein>
<organism evidence="31 32">
    <name type="scientific">Aceticella autotrophica</name>
    <dbReference type="NCBI Taxonomy" id="2755338"/>
    <lineage>
        <taxon>Bacteria</taxon>
        <taxon>Bacillati</taxon>
        <taxon>Bacillota</taxon>
        <taxon>Clostridia</taxon>
        <taxon>Thermoanaerobacterales</taxon>
        <taxon>Thermoanaerobacteraceae</taxon>
        <taxon>Aceticella</taxon>
    </lineage>
</organism>
<keyword evidence="20" id="KW-0046">Antibiotic resistance</keyword>
<evidence type="ECO:0000256" key="6">
    <source>
        <dbReference type="ARBA" id="ARBA00012448"/>
    </source>
</evidence>
<evidence type="ECO:0000256" key="9">
    <source>
        <dbReference type="ARBA" id="ARBA00022645"/>
    </source>
</evidence>
<evidence type="ECO:0000259" key="29">
    <source>
        <dbReference type="Pfam" id="PF00905"/>
    </source>
</evidence>
<reference evidence="31" key="1">
    <citation type="submission" date="2020-08" db="EMBL/GenBank/DDBJ databases">
        <title>Genomic insights into the carbon and energy metabolism of the first obligate autotrophic acetogenic bacterium Aceticella autotrophica gen. nov., sp. nov.</title>
        <authorList>
            <person name="Toshchakov S.V."/>
            <person name="Elcheninov A.G."/>
            <person name="Kublanov I.V."/>
            <person name="Frolov E.N."/>
            <person name="Lebedinsky A.V."/>
        </authorList>
    </citation>
    <scope>NUCLEOTIDE SEQUENCE</scope>
    <source>
        <strain evidence="31">3443-3Ac</strain>
    </source>
</reference>
<keyword evidence="15" id="KW-0133">Cell shape</keyword>
<feature type="domain" description="Penicillin-binding protein transpeptidase" evidence="29">
    <location>
        <begin position="370"/>
        <end position="626"/>
    </location>
</feature>
<dbReference type="InterPro" id="IPR001460">
    <property type="entry name" value="PCN-bd_Tpept"/>
</dbReference>
<evidence type="ECO:0000256" key="18">
    <source>
        <dbReference type="ARBA" id="ARBA00022989"/>
    </source>
</evidence>
<comment type="catalytic activity">
    <reaction evidence="25">
        <text>[GlcNAc-(1-&gt;4)-Mur2Ac(oyl-L-Ala-gamma-D-Glu-L-Lys-D-Ala-D-Ala)](n)-di-trans,octa-cis-undecaprenyl diphosphate + beta-D-GlcNAc-(1-&gt;4)-Mur2Ac(oyl-L-Ala-gamma-D-Glu-L-Lys-D-Ala-D-Ala)-di-trans,octa-cis-undecaprenyl diphosphate = [GlcNAc-(1-&gt;4)-Mur2Ac(oyl-L-Ala-gamma-D-Glu-L-Lys-D-Ala-D-Ala)](n+1)-di-trans,octa-cis-undecaprenyl diphosphate + di-trans,octa-cis-undecaprenyl diphosphate + H(+)</text>
        <dbReference type="Rhea" id="RHEA:23708"/>
        <dbReference type="Rhea" id="RHEA-COMP:9602"/>
        <dbReference type="Rhea" id="RHEA-COMP:9603"/>
        <dbReference type="ChEBI" id="CHEBI:15378"/>
        <dbReference type="ChEBI" id="CHEBI:58405"/>
        <dbReference type="ChEBI" id="CHEBI:60033"/>
        <dbReference type="ChEBI" id="CHEBI:78435"/>
        <dbReference type="EC" id="2.4.99.28"/>
    </reaction>
</comment>
<dbReference type="SUPFAM" id="SSF56601">
    <property type="entry name" value="beta-lactamase/transpeptidase-like"/>
    <property type="match status" value="1"/>
</dbReference>
<dbReference type="NCBIfam" id="TIGR02074">
    <property type="entry name" value="PBP_1a_fam"/>
    <property type="match status" value="1"/>
</dbReference>
<comment type="pathway">
    <text evidence="26">Glycan biosynthesis.</text>
</comment>
<dbReference type="Gene3D" id="1.10.3810.10">
    <property type="entry name" value="Biosynthetic peptidoglycan transglycosylase-like"/>
    <property type="match status" value="1"/>
</dbReference>
<evidence type="ECO:0000256" key="11">
    <source>
        <dbReference type="ARBA" id="ARBA00022676"/>
    </source>
</evidence>
<feature type="compositionally biased region" description="Low complexity" evidence="27">
    <location>
        <begin position="777"/>
        <end position="790"/>
    </location>
</feature>
<evidence type="ECO:0000256" key="12">
    <source>
        <dbReference type="ARBA" id="ARBA00022679"/>
    </source>
</evidence>
<dbReference type="InterPro" id="IPR036950">
    <property type="entry name" value="PBP_transglycosylase"/>
</dbReference>
<feature type="region of interest" description="Disordered" evidence="27">
    <location>
        <begin position="766"/>
        <end position="853"/>
    </location>
</feature>
<evidence type="ECO:0000256" key="26">
    <source>
        <dbReference type="ARBA" id="ARBA00060592"/>
    </source>
</evidence>
<evidence type="ECO:0000256" key="19">
    <source>
        <dbReference type="ARBA" id="ARBA00023136"/>
    </source>
</evidence>
<keyword evidence="10" id="KW-0645">Protease</keyword>
<evidence type="ECO:0000256" key="7">
    <source>
        <dbReference type="ARBA" id="ARBA00018638"/>
    </source>
</evidence>
<dbReference type="GO" id="GO:0008955">
    <property type="term" value="F:peptidoglycan glycosyltransferase activity"/>
    <property type="evidence" value="ECO:0007669"/>
    <property type="project" value="UniProtKB-EC"/>
</dbReference>
<evidence type="ECO:0000256" key="17">
    <source>
        <dbReference type="ARBA" id="ARBA00022984"/>
    </source>
</evidence>
<comment type="catalytic activity">
    <reaction evidence="23">
        <text>Preferential cleavage: (Ac)2-L-Lys-D-Ala-|-D-Ala. Also transpeptidation of peptidyl-alanyl moieties that are N-acyl substituents of D-alanine.</text>
        <dbReference type="EC" id="3.4.16.4"/>
    </reaction>
</comment>
<comment type="function">
    <text evidence="1">Cell wall formation. Synthesis of cross-linked peptidoglycan from the lipid intermediates. The enzyme has a penicillin-insensitive transglycosylase N-terminal domain (formation of linear glycan strands) and a penicillin-sensitive transpeptidase C-terminal domain (cross-linking of the peptide subunits).</text>
</comment>
<dbReference type="InterPro" id="IPR012338">
    <property type="entry name" value="Beta-lactam/transpept-like"/>
</dbReference>
<evidence type="ECO:0000256" key="20">
    <source>
        <dbReference type="ARBA" id="ARBA00023251"/>
    </source>
</evidence>
<keyword evidence="32" id="KW-1185">Reference proteome</keyword>
<dbReference type="FunFam" id="1.10.3810.10:FF:000001">
    <property type="entry name" value="Penicillin-binding protein 1A"/>
    <property type="match status" value="1"/>
</dbReference>
<dbReference type="Proteomes" id="UP000671913">
    <property type="component" value="Chromosome"/>
</dbReference>
<comment type="similarity">
    <text evidence="4">In the C-terminal section; belongs to the transpeptidase family.</text>
</comment>
<dbReference type="InterPro" id="IPR001264">
    <property type="entry name" value="Glyco_trans_51"/>
</dbReference>
<dbReference type="GO" id="GO:0030288">
    <property type="term" value="C:outer membrane-bounded periplasmic space"/>
    <property type="evidence" value="ECO:0007669"/>
    <property type="project" value="TreeGrafter"/>
</dbReference>
<evidence type="ECO:0000256" key="4">
    <source>
        <dbReference type="ARBA" id="ARBA00007090"/>
    </source>
</evidence>
<evidence type="ECO:0000256" key="27">
    <source>
        <dbReference type="SAM" id="MobiDB-lite"/>
    </source>
</evidence>
<comment type="pathway">
    <text evidence="3">Cell wall biogenesis; peptidoglycan biosynthesis.</text>
</comment>
<feature type="compositionally biased region" description="Low complexity" evidence="27">
    <location>
        <begin position="807"/>
        <end position="825"/>
    </location>
</feature>
<evidence type="ECO:0000256" key="10">
    <source>
        <dbReference type="ARBA" id="ARBA00022670"/>
    </source>
</evidence>
<keyword evidence="19 28" id="KW-0472">Membrane</keyword>
<evidence type="ECO:0000256" key="8">
    <source>
        <dbReference type="ARBA" id="ARBA00022475"/>
    </source>
</evidence>
<keyword evidence="12" id="KW-0808">Transferase</keyword>
<name>A0A975GAT2_9THEO</name>
<proteinExistence type="inferred from homology"/>
<comment type="subcellular location">
    <subcellularLocation>
        <location evidence="2">Cell membrane</location>
        <topology evidence="2">Single-pass type II membrane protein</topology>
    </subcellularLocation>
</comment>
<dbReference type="GO" id="GO:0071555">
    <property type="term" value="P:cell wall organization"/>
    <property type="evidence" value="ECO:0007669"/>
    <property type="project" value="UniProtKB-KW"/>
</dbReference>
<feature type="domain" description="Glycosyl transferase family 51" evidence="30">
    <location>
        <begin position="95"/>
        <end position="266"/>
    </location>
</feature>
<dbReference type="InterPro" id="IPR050396">
    <property type="entry name" value="Glycosyltr_51/Transpeptidase"/>
</dbReference>
<dbReference type="KEGG" id="aaut:ACETAC_02165"/>
<keyword evidence="21" id="KW-0511">Multifunctional enzyme</keyword>
<feature type="compositionally biased region" description="Low complexity" evidence="27">
    <location>
        <begin position="834"/>
        <end position="853"/>
    </location>
</feature>
<evidence type="ECO:0000256" key="3">
    <source>
        <dbReference type="ARBA" id="ARBA00004752"/>
    </source>
</evidence>
<dbReference type="AlphaFoldDB" id="A0A975GAT2"/>
<evidence type="ECO:0000256" key="28">
    <source>
        <dbReference type="SAM" id="Phobius"/>
    </source>
</evidence>
<dbReference type="Pfam" id="PF00912">
    <property type="entry name" value="Transgly"/>
    <property type="match status" value="1"/>
</dbReference>
<dbReference type="EC" id="2.4.99.28" evidence="24"/>
<sequence>MDNNINLKRSERYKKNNVNNSGGKNKNKKVLKIILWTFIIILLAGIGVIGGKVLAIIKNTPPLTKDVLTAQKQSSIIYVKDESGQWKSAAVLHGTDNRLWVSIDKIPKNLQNAVVAIEDQRFYKNNLGIDPKRIIGAFIADIKAGGKPVEGASTITQQLVKNMMLSDEKTLTRKIQEAVLAWEIEQKYSKQQILEAYLNTIYLGGPHINAYGVQAAALSYFGKDVSQLDLAESAMIAGITNNPSMYSPDSSKEGALKRQHLVLSEMLKQGYITKDEYDNAISEKLVYQFKKIDLTGYNHKYFIEQVIRDAASSLSKELNISYSEATNKIYNGGLRIYSTMDTKIQTDIEQAFANPKLFPVDPSRKDMVQGAMVIMDWRTGEVKGIVGGRNTNDSSSNVLMGLNRATQSYRQPGSSIKPLTVYGPALESGLTAATVVDDVPTTFGSYTPHNYESSYYHGLVTLREAITDSLNIPAVKVVNTIGLNTSANYGKKFGLNITNNDMYLPALALGGLYKGITPLQETAGYAAIANGGMYINPITFTEIKDSQGNVIIDKKPEKHVVLNEQNAYILENMMQDVVDHGTGTNAQLPNMPVAGKTGTSEKSGNVWFTGFTPYYVGTVWMGYDEGNNIPVKNYGTSVVGGTFPAKLWRTVMESVHENLAPREFKRPPGIVFVTVCRDSGLLPTDLCRNDPRGDQTYTEMFADGTQPTSYCTVHVAAKINILTGELASSWTLPILVKERVFIDPPGRTAAQNAYAADGKYVIPTAIDSGDTKVPPDNKNNGTANSNSGTSPEGTPQSGTQPSPSQVPANNGGTNSNGAPNNAPSNTQPPSQDNSSGTKDTTGTTPSSKPSKSR</sequence>
<dbReference type="PANTHER" id="PTHR32282:SF11">
    <property type="entry name" value="PENICILLIN-BINDING PROTEIN 1B"/>
    <property type="match status" value="1"/>
</dbReference>
<dbReference type="Pfam" id="PF00905">
    <property type="entry name" value="Transpeptidase"/>
    <property type="match status" value="1"/>
</dbReference>
<evidence type="ECO:0000256" key="5">
    <source>
        <dbReference type="ARBA" id="ARBA00007739"/>
    </source>
</evidence>
<dbReference type="Gene3D" id="3.40.710.10">
    <property type="entry name" value="DD-peptidase/beta-lactamase superfamily"/>
    <property type="match status" value="1"/>
</dbReference>
<evidence type="ECO:0000313" key="32">
    <source>
        <dbReference type="Proteomes" id="UP000671913"/>
    </source>
</evidence>
<dbReference type="GO" id="GO:0008360">
    <property type="term" value="P:regulation of cell shape"/>
    <property type="evidence" value="ECO:0007669"/>
    <property type="project" value="UniProtKB-KW"/>
</dbReference>
<dbReference type="GO" id="GO:0005886">
    <property type="term" value="C:plasma membrane"/>
    <property type="evidence" value="ECO:0007669"/>
    <property type="project" value="UniProtKB-SubCell"/>
</dbReference>
<evidence type="ECO:0000313" key="31">
    <source>
        <dbReference type="EMBL" id="QSZ27728.1"/>
    </source>
</evidence>
<evidence type="ECO:0000256" key="16">
    <source>
        <dbReference type="ARBA" id="ARBA00022968"/>
    </source>
</evidence>
<comment type="similarity">
    <text evidence="5">In the N-terminal section; belongs to the glycosyltransferase 51 family.</text>
</comment>
<evidence type="ECO:0000256" key="1">
    <source>
        <dbReference type="ARBA" id="ARBA00002624"/>
    </source>
</evidence>
<dbReference type="SUPFAM" id="SSF53955">
    <property type="entry name" value="Lysozyme-like"/>
    <property type="match status" value="1"/>
</dbReference>
<keyword evidence="22" id="KW-0961">Cell wall biogenesis/degradation</keyword>
<keyword evidence="18 28" id="KW-1133">Transmembrane helix</keyword>
<evidence type="ECO:0000256" key="15">
    <source>
        <dbReference type="ARBA" id="ARBA00022960"/>
    </source>
</evidence>
<feature type="transmembrane region" description="Helical" evidence="28">
    <location>
        <begin position="33"/>
        <end position="57"/>
    </location>
</feature>
<gene>
    <name evidence="31" type="ORF">ACETAC_02165</name>
</gene>
<keyword evidence="16" id="KW-0735">Signal-anchor</keyword>
<evidence type="ECO:0000256" key="24">
    <source>
        <dbReference type="ARBA" id="ARBA00044770"/>
    </source>
</evidence>
<dbReference type="GO" id="GO:0008658">
    <property type="term" value="F:penicillin binding"/>
    <property type="evidence" value="ECO:0007669"/>
    <property type="project" value="InterPro"/>
</dbReference>
<dbReference type="GO" id="GO:0006508">
    <property type="term" value="P:proteolysis"/>
    <property type="evidence" value="ECO:0007669"/>
    <property type="project" value="UniProtKB-KW"/>
</dbReference>
<evidence type="ECO:0000256" key="22">
    <source>
        <dbReference type="ARBA" id="ARBA00023316"/>
    </source>
</evidence>
<keyword evidence="9" id="KW-0121">Carboxypeptidase</keyword>
<evidence type="ECO:0000256" key="23">
    <source>
        <dbReference type="ARBA" id="ARBA00034000"/>
    </source>
</evidence>
<dbReference type="GO" id="GO:0009002">
    <property type="term" value="F:serine-type D-Ala-D-Ala carboxypeptidase activity"/>
    <property type="evidence" value="ECO:0007669"/>
    <property type="project" value="UniProtKB-EC"/>
</dbReference>
<dbReference type="GO" id="GO:0046677">
    <property type="term" value="P:response to antibiotic"/>
    <property type="evidence" value="ECO:0007669"/>
    <property type="project" value="UniProtKB-KW"/>
</dbReference>
<evidence type="ECO:0000256" key="13">
    <source>
        <dbReference type="ARBA" id="ARBA00022692"/>
    </source>
</evidence>
<accession>A0A975GAT2</accession>
<dbReference type="EMBL" id="CP060096">
    <property type="protein sequence ID" value="QSZ27728.1"/>
    <property type="molecule type" value="Genomic_DNA"/>
</dbReference>
<dbReference type="RefSeq" id="WP_284680437.1">
    <property type="nucleotide sequence ID" value="NZ_CP060096.1"/>
</dbReference>
<keyword evidence="14" id="KW-0378">Hydrolase</keyword>
<evidence type="ECO:0000259" key="30">
    <source>
        <dbReference type="Pfam" id="PF00912"/>
    </source>
</evidence>
<dbReference type="EC" id="3.4.16.4" evidence="6"/>
<keyword evidence="13 28" id="KW-0812">Transmembrane</keyword>
<evidence type="ECO:0000256" key="14">
    <source>
        <dbReference type="ARBA" id="ARBA00022801"/>
    </source>
</evidence>
<dbReference type="InterPro" id="IPR023346">
    <property type="entry name" value="Lysozyme-like_dom_sf"/>
</dbReference>
<evidence type="ECO:0000256" key="2">
    <source>
        <dbReference type="ARBA" id="ARBA00004401"/>
    </source>
</evidence>
<feature type="compositionally biased region" description="Polar residues" evidence="27">
    <location>
        <begin position="791"/>
        <end position="806"/>
    </location>
</feature>
<keyword evidence="8" id="KW-1003">Cell membrane</keyword>